<keyword evidence="4 5" id="KW-0472">Membrane</keyword>
<keyword evidence="3 5" id="KW-1133">Transmembrane helix</keyword>
<dbReference type="PATRIC" id="fig|1214242.5.peg.497"/>
<dbReference type="Proteomes" id="UP000015423">
    <property type="component" value="Chromosome"/>
</dbReference>
<dbReference type="GO" id="GO:0016020">
    <property type="term" value="C:membrane"/>
    <property type="evidence" value="ECO:0007669"/>
    <property type="project" value="UniProtKB-SubCell"/>
</dbReference>
<evidence type="ECO:0000256" key="3">
    <source>
        <dbReference type="ARBA" id="ARBA00022989"/>
    </source>
</evidence>
<evidence type="ECO:0000313" key="7">
    <source>
        <dbReference type="Proteomes" id="UP000015423"/>
    </source>
</evidence>
<dbReference type="eggNOG" id="ENOG5033KP3">
    <property type="taxonomic scope" value="Bacteria"/>
</dbReference>
<evidence type="ECO:0000256" key="5">
    <source>
        <dbReference type="SAM" id="Phobius"/>
    </source>
</evidence>
<comment type="subcellular location">
    <subcellularLocation>
        <location evidence="1">Membrane</location>
        <topology evidence="1">Multi-pass membrane protein</topology>
    </subcellularLocation>
</comment>
<evidence type="ECO:0000256" key="4">
    <source>
        <dbReference type="ARBA" id="ARBA00023136"/>
    </source>
</evidence>
<dbReference type="AlphaFoldDB" id="S5UNG9"/>
<dbReference type="SUPFAM" id="SSF144091">
    <property type="entry name" value="Rhomboid-like"/>
    <property type="match status" value="1"/>
</dbReference>
<organism evidence="6 7">
    <name type="scientific">Streptomyces collinus (strain DSM 40733 / Tue 365)</name>
    <dbReference type="NCBI Taxonomy" id="1214242"/>
    <lineage>
        <taxon>Bacteria</taxon>
        <taxon>Bacillati</taxon>
        <taxon>Actinomycetota</taxon>
        <taxon>Actinomycetes</taxon>
        <taxon>Kitasatosporales</taxon>
        <taxon>Streptomycetaceae</taxon>
        <taxon>Streptomyces</taxon>
    </lineage>
</organism>
<accession>S5UNG9</accession>
<evidence type="ECO:0000256" key="2">
    <source>
        <dbReference type="ARBA" id="ARBA00022692"/>
    </source>
</evidence>
<reference evidence="6 7" key="2">
    <citation type="journal article" date="2013" name="J. Biotechnol.">
        <title>Complete genome sequence of the kirromycin producer Streptomyces collinus Tu 365 consisting of a linear chromosome and two linear plasmids.</title>
        <authorList>
            <person name="Ruckert C."/>
            <person name="Szczepanowski R."/>
            <person name="Albersmeier A."/>
            <person name="Goesmann A."/>
            <person name="Iftime D."/>
            <person name="Musiol E.M."/>
            <person name="Blin K."/>
            <person name="Wohlleben W."/>
            <person name="Puhler A."/>
            <person name="Kalinowski J."/>
            <person name="Weber T."/>
        </authorList>
    </citation>
    <scope>NUCLEOTIDE SEQUENCE [LARGE SCALE GENOMIC DNA]</scope>
    <source>
        <strain evidence="7">DSM 40733 / Tue 365</strain>
    </source>
</reference>
<dbReference type="InterPro" id="IPR035952">
    <property type="entry name" value="Rhomboid-like_sf"/>
</dbReference>
<keyword evidence="2 5" id="KW-0812">Transmembrane</keyword>
<sequence>MSAILFNVTTAALLVLMFKAGMLLVDGEPIRRRPFPWAAAALTAVAVAAVLLQVTWPGAMDALDSDPRRSGWWRVVTSVFMQNGGILGGAWNILTLAAIAALAQWFWRWPLMLALFAAGVLLPQHIDALFGETARSTDPRNFAGSSGATYFLAATLAAGVLLTSSATKDRLLAASVPAAGLAMWLAQDNGHGLVACYGFVLGLAVLATTRRLTADPGPGDG</sequence>
<dbReference type="Gene3D" id="1.20.1540.10">
    <property type="entry name" value="Rhomboid-like"/>
    <property type="match status" value="1"/>
</dbReference>
<dbReference type="RefSeq" id="WP_020937801.1">
    <property type="nucleotide sequence ID" value="NC_021985.1"/>
</dbReference>
<evidence type="ECO:0000256" key="1">
    <source>
        <dbReference type="ARBA" id="ARBA00004141"/>
    </source>
</evidence>
<feature type="transmembrane region" description="Helical" evidence="5">
    <location>
        <begin position="109"/>
        <end position="130"/>
    </location>
</feature>
<feature type="transmembrane region" description="Helical" evidence="5">
    <location>
        <begin position="6"/>
        <end position="25"/>
    </location>
</feature>
<dbReference type="KEGG" id="sci:B446_02420"/>
<protein>
    <submittedName>
        <fullName evidence="6">Uncharacterized protein</fullName>
    </submittedName>
</protein>
<feature type="transmembrane region" description="Helical" evidence="5">
    <location>
        <begin position="37"/>
        <end position="59"/>
    </location>
</feature>
<feature type="transmembrane region" description="Helical" evidence="5">
    <location>
        <begin position="142"/>
        <end position="163"/>
    </location>
</feature>
<name>S5UNG9_STRC3</name>
<feature type="transmembrane region" description="Helical" evidence="5">
    <location>
        <begin position="192"/>
        <end position="209"/>
    </location>
</feature>
<reference evidence="7" key="1">
    <citation type="submission" date="2012-10" db="EMBL/GenBank/DDBJ databases">
        <title>The complete genome sequence of Streptomyces collinus Tu 365.</title>
        <authorList>
            <person name="Ruckert C."/>
            <person name="Szczepanowski R."/>
            <person name="Goesmann A."/>
            <person name="Pross E.K."/>
            <person name="Musiol E.M."/>
            <person name="Blin K."/>
            <person name="Wohlleben W."/>
            <person name="Puhler A."/>
            <person name="Weber T."/>
            <person name="Kalinowski J."/>
        </authorList>
    </citation>
    <scope>NUCLEOTIDE SEQUENCE [LARGE SCALE GENOMIC DNA]</scope>
    <source>
        <strain evidence="7">DSM 40733 / Tue 365</strain>
    </source>
</reference>
<dbReference type="EMBL" id="CP006259">
    <property type="protein sequence ID" value="AGS67316.1"/>
    <property type="molecule type" value="Genomic_DNA"/>
</dbReference>
<feature type="transmembrane region" description="Helical" evidence="5">
    <location>
        <begin position="79"/>
        <end position="102"/>
    </location>
</feature>
<gene>
    <name evidence="6" type="ORF">B446_02420</name>
</gene>
<proteinExistence type="predicted"/>
<keyword evidence="7" id="KW-1185">Reference proteome</keyword>
<evidence type="ECO:0000313" key="6">
    <source>
        <dbReference type="EMBL" id="AGS67316.1"/>
    </source>
</evidence>
<dbReference type="HOGENOM" id="CLU_1169120_0_0_11"/>